<comment type="similarity">
    <text evidence="2">Belongs to the diacylglycerol/lipid kinase family.</text>
</comment>
<evidence type="ECO:0000313" key="15">
    <source>
        <dbReference type="Proteomes" id="UP001321481"/>
    </source>
</evidence>
<gene>
    <name evidence="14" type="ORF">QNI14_00785</name>
</gene>
<keyword evidence="15" id="KW-1185">Reference proteome</keyword>
<dbReference type="RefSeq" id="WP_283714285.1">
    <property type="nucleotide sequence ID" value="NZ_JASJND010000001.1"/>
</dbReference>
<dbReference type="InterPro" id="IPR005218">
    <property type="entry name" value="Diacylglycerol/lipid_kinase"/>
</dbReference>
<keyword evidence="5" id="KW-0479">Metal-binding</keyword>
<keyword evidence="9" id="KW-0460">Magnesium</keyword>
<feature type="domain" description="DAGKc" evidence="13">
    <location>
        <begin position="1"/>
        <end position="127"/>
    </location>
</feature>
<evidence type="ECO:0000256" key="4">
    <source>
        <dbReference type="ARBA" id="ARBA00022679"/>
    </source>
</evidence>
<reference evidence="14 15" key="1">
    <citation type="submission" date="2023-05" db="EMBL/GenBank/DDBJ databases">
        <title>Microbacterium dauci sp.nov., Isolated from Carrot Rhizosphere Soil.</title>
        <authorList>
            <person name="Xiao Z."/>
            <person name="Zheng J."/>
        </authorList>
    </citation>
    <scope>NUCLEOTIDE SEQUENCE [LARGE SCALE GENOMIC DNA]</scope>
    <source>
        <strain evidence="14 15">LX3-4</strain>
    </source>
</reference>
<evidence type="ECO:0000256" key="1">
    <source>
        <dbReference type="ARBA" id="ARBA00001946"/>
    </source>
</evidence>
<dbReference type="SMART" id="SM00046">
    <property type="entry name" value="DAGKc"/>
    <property type="match status" value="1"/>
</dbReference>
<evidence type="ECO:0000313" key="14">
    <source>
        <dbReference type="EMBL" id="MDJ1112981.1"/>
    </source>
</evidence>
<accession>A0ABT6ZAF6</accession>
<evidence type="ECO:0000256" key="12">
    <source>
        <dbReference type="ARBA" id="ARBA00023264"/>
    </source>
</evidence>
<evidence type="ECO:0000256" key="6">
    <source>
        <dbReference type="ARBA" id="ARBA00022741"/>
    </source>
</evidence>
<dbReference type="Pfam" id="PF19279">
    <property type="entry name" value="YegS_C"/>
    <property type="match status" value="1"/>
</dbReference>
<comment type="caution">
    <text evidence="14">The sequence shown here is derived from an EMBL/GenBank/DDBJ whole genome shotgun (WGS) entry which is preliminary data.</text>
</comment>
<dbReference type="InterPro" id="IPR050187">
    <property type="entry name" value="Lipid_Phosphate_FormReg"/>
</dbReference>
<evidence type="ECO:0000256" key="11">
    <source>
        <dbReference type="ARBA" id="ARBA00023209"/>
    </source>
</evidence>
<keyword evidence="6" id="KW-0547">Nucleotide-binding</keyword>
<dbReference type="Gene3D" id="3.40.50.10330">
    <property type="entry name" value="Probable inorganic polyphosphate/atp-NAD kinase, domain 1"/>
    <property type="match status" value="1"/>
</dbReference>
<keyword evidence="8" id="KW-0067">ATP-binding</keyword>
<organism evidence="14 15">
    <name type="scientific">Microbacterium dauci</name>
    <dbReference type="NCBI Taxonomy" id="3048008"/>
    <lineage>
        <taxon>Bacteria</taxon>
        <taxon>Bacillati</taxon>
        <taxon>Actinomycetota</taxon>
        <taxon>Actinomycetes</taxon>
        <taxon>Micrococcales</taxon>
        <taxon>Microbacteriaceae</taxon>
        <taxon>Microbacterium</taxon>
    </lineage>
</organism>
<dbReference type="SUPFAM" id="SSF111331">
    <property type="entry name" value="NAD kinase/diacylglycerol kinase-like"/>
    <property type="match status" value="1"/>
</dbReference>
<dbReference type="GO" id="GO:0016301">
    <property type="term" value="F:kinase activity"/>
    <property type="evidence" value="ECO:0007669"/>
    <property type="project" value="UniProtKB-KW"/>
</dbReference>
<dbReference type="InterPro" id="IPR016064">
    <property type="entry name" value="NAD/diacylglycerol_kinase_sf"/>
</dbReference>
<keyword evidence="10" id="KW-0443">Lipid metabolism</keyword>
<keyword evidence="4" id="KW-0808">Transferase</keyword>
<evidence type="ECO:0000256" key="2">
    <source>
        <dbReference type="ARBA" id="ARBA00005983"/>
    </source>
</evidence>
<keyword evidence="7 14" id="KW-0418">Kinase</keyword>
<evidence type="ECO:0000256" key="7">
    <source>
        <dbReference type="ARBA" id="ARBA00022777"/>
    </source>
</evidence>
<dbReference type="Gene3D" id="2.60.200.40">
    <property type="match status" value="1"/>
</dbReference>
<name>A0ABT6ZAF6_9MICO</name>
<evidence type="ECO:0000256" key="9">
    <source>
        <dbReference type="ARBA" id="ARBA00022842"/>
    </source>
</evidence>
<dbReference type="Proteomes" id="UP001321481">
    <property type="component" value="Unassembled WGS sequence"/>
</dbReference>
<dbReference type="InterPro" id="IPR045540">
    <property type="entry name" value="YegS/DAGK_C"/>
</dbReference>
<keyword evidence="12" id="KW-1208">Phospholipid metabolism</keyword>
<dbReference type="NCBIfam" id="TIGR00147">
    <property type="entry name" value="YegS/Rv2252/BmrU family lipid kinase"/>
    <property type="match status" value="1"/>
</dbReference>
<dbReference type="EMBL" id="JASJND010000001">
    <property type="protein sequence ID" value="MDJ1112981.1"/>
    <property type="molecule type" value="Genomic_DNA"/>
</dbReference>
<evidence type="ECO:0000256" key="10">
    <source>
        <dbReference type="ARBA" id="ARBA00023098"/>
    </source>
</evidence>
<dbReference type="InterPro" id="IPR001206">
    <property type="entry name" value="Diacylglycerol_kinase_cat_dom"/>
</dbReference>
<comment type="cofactor">
    <cofactor evidence="1">
        <name>Mg(2+)</name>
        <dbReference type="ChEBI" id="CHEBI:18420"/>
    </cofactor>
</comment>
<evidence type="ECO:0000256" key="3">
    <source>
        <dbReference type="ARBA" id="ARBA00022516"/>
    </source>
</evidence>
<evidence type="ECO:0000256" key="8">
    <source>
        <dbReference type="ARBA" id="ARBA00022840"/>
    </source>
</evidence>
<evidence type="ECO:0000256" key="5">
    <source>
        <dbReference type="ARBA" id="ARBA00022723"/>
    </source>
</evidence>
<dbReference type="PANTHER" id="PTHR12358:SF106">
    <property type="entry name" value="LIPID KINASE YEGS"/>
    <property type="match status" value="1"/>
</dbReference>
<dbReference type="PANTHER" id="PTHR12358">
    <property type="entry name" value="SPHINGOSINE KINASE"/>
    <property type="match status" value="1"/>
</dbReference>
<proteinExistence type="inferred from homology"/>
<sequence>MRVCLIVNPAARAGSGDAPATRAATRLRAAGVDVETVTPADAAGTAAAVDTVATTGVDAVLVAGGDGTVGLALARLRGGIPLGIVPTGTGNDLARALGLAADDDALVDAVRSGTTRRIDLAVVTDAAGRASRFATVFASGFDSRVNDRANRMRWPRGPLRYTLAILLEFLVLRAIPYVIELEHADGTMTRIEEELLVAAVGNSRSYGGGIPICPDAILDDGLLDVTLIRSAGRLRLLRLLRSVYAGTHTAAPEVRTFRVRAVSLAAPGSTGYADGEPLGALPVRISVEPAAVTVLAAR</sequence>
<dbReference type="Pfam" id="PF00781">
    <property type="entry name" value="DAGK_cat"/>
    <property type="match status" value="1"/>
</dbReference>
<keyword evidence="3" id="KW-0444">Lipid biosynthesis</keyword>
<keyword evidence="11" id="KW-0594">Phospholipid biosynthesis</keyword>
<dbReference type="PROSITE" id="PS50146">
    <property type="entry name" value="DAGK"/>
    <property type="match status" value="1"/>
</dbReference>
<protein>
    <submittedName>
        <fullName evidence="14">YegS/Rv2252/BmrU family lipid kinase</fullName>
    </submittedName>
</protein>
<dbReference type="InterPro" id="IPR017438">
    <property type="entry name" value="ATP-NAD_kinase_N"/>
</dbReference>
<evidence type="ECO:0000259" key="13">
    <source>
        <dbReference type="PROSITE" id="PS50146"/>
    </source>
</evidence>